<comment type="caution">
    <text evidence="1">The sequence shown here is derived from an EMBL/GenBank/DDBJ whole genome shotgun (WGS) entry which is preliminary data.</text>
</comment>
<dbReference type="EMBL" id="CAXITT010000596">
    <property type="protein sequence ID" value="CAL1544090.1"/>
    <property type="molecule type" value="Genomic_DNA"/>
</dbReference>
<evidence type="ECO:0000313" key="1">
    <source>
        <dbReference type="EMBL" id="CAL1544090.1"/>
    </source>
</evidence>
<dbReference type="AlphaFoldDB" id="A0AAV2ICT8"/>
<feature type="non-terminal residue" evidence="1">
    <location>
        <position position="1"/>
    </location>
</feature>
<gene>
    <name evidence="1" type="ORF">GSLYS_00017603001</name>
</gene>
<feature type="non-terminal residue" evidence="1">
    <location>
        <position position="179"/>
    </location>
</feature>
<sequence>VLEKIIHYLNRYLKQGHLNLSNLKHIEKRVAEDLDFETFQDIGYGTFLDTITNEEKIKKVLEESGGTMQSSAGWEQHSMYRPCLKELLQFICQVKASGVTELHHIENLISEHYHVSNLHSLGHGSIAYLYSAPDKPGKNSSTFMVHFESALLGKSSLDHIGQAKFGIHGHVTREAAMAC</sequence>
<protein>
    <submittedName>
        <fullName evidence="1">Uncharacterized protein</fullName>
    </submittedName>
</protein>
<keyword evidence="2" id="KW-1185">Reference proteome</keyword>
<accession>A0AAV2ICT8</accession>
<dbReference type="Proteomes" id="UP001497497">
    <property type="component" value="Unassembled WGS sequence"/>
</dbReference>
<name>A0AAV2ICT8_LYMST</name>
<organism evidence="1 2">
    <name type="scientific">Lymnaea stagnalis</name>
    <name type="common">Great pond snail</name>
    <name type="synonym">Helix stagnalis</name>
    <dbReference type="NCBI Taxonomy" id="6523"/>
    <lineage>
        <taxon>Eukaryota</taxon>
        <taxon>Metazoa</taxon>
        <taxon>Spiralia</taxon>
        <taxon>Lophotrochozoa</taxon>
        <taxon>Mollusca</taxon>
        <taxon>Gastropoda</taxon>
        <taxon>Heterobranchia</taxon>
        <taxon>Euthyneura</taxon>
        <taxon>Panpulmonata</taxon>
        <taxon>Hygrophila</taxon>
        <taxon>Lymnaeoidea</taxon>
        <taxon>Lymnaeidae</taxon>
        <taxon>Lymnaea</taxon>
    </lineage>
</organism>
<evidence type="ECO:0000313" key="2">
    <source>
        <dbReference type="Proteomes" id="UP001497497"/>
    </source>
</evidence>
<proteinExistence type="predicted"/>
<reference evidence="1 2" key="1">
    <citation type="submission" date="2024-04" db="EMBL/GenBank/DDBJ databases">
        <authorList>
            <consortium name="Genoscope - CEA"/>
            <person name="William W."/>
        </authorList>
    </citation>
    <scope>NUCLEOTIDE SEQUENCE [LARGE SCALE GENOMIC DNA]</scope>
</reference>